<dbReference type="PANTHER" id="PTHR30055">
    <property type="entry name" value="HTH-TYPE TRANSCRIPTIONAL REGULATOR RUTR"/>
    <property type="match status" value="1"/>
</dbReference>
<dbReference type="GO" id="GO:0000976">
    <property type="term" value="F:transcription cis-regulatory region binding"/>
    <property type="evidence" value="ECO:0007669"/>
    <property type="project" value="TreeGrafter"/>
</dbReference>
<dbReference type="AlphaFoldDB" id="A0AAE3TZH5"/>
<evidence type="ECO:0000256" key="1">
    <source>
        <dbReference type="ARBA" id="ARBA00023125"/>
    </source>
</evidence>
<organism evidence="4 5">
    <name type="scientific">Ferirhizobium litorale</name>
    <dbReference type="NCBI Taxonomy" id="2927786"/>
    <lineage>
        <taxon>Bacteria</taxon>
        <taxon>Pseudomonadati</taxon>
        <taxon>Pseudomonadota</taxon>
        <taxon>Alphaproteobacteria</taxon>
        <taxon>Hyphomicrobiales</taxon>
        <taxon>Rhizobiaceae</taxon>
        <taxon>Ferirhizobium</taxon>
    </lineage>
</organism>
<dbReference type="InterPro" id="IPR050109">
    <property type="entry name" value="HTH-type_TetR-like_transc_reg"/>
</dbReference>
<evidence type="ECO:0000313" key="5">
    <source>
        <dbReference type="Proteomes" id="UP001161580"/>
    </source>
</evidence>
<dbReference type="EMBL" id="JALDYZ010000001">
    <property type="protein sequence ID" value="MDI7920994.1"/>
    <property type="molecule type" value="Genomic_DNA"/>
</dbReference>
<dbReference type="InterPro" id="IPR001647">
    <property type="entry name" value="HTH_TetR"/>
</dbReference>
<dbReference type="RefSeq" id="WP_311785150.1">
    <property type="nucleotide sequence ID" value="NZ_JALDYY010000001.1"/>
</dbReference>
<accession>A0AAE3TZH5</accession>
<gene>
    <name evidence="4" type="ORF">MRS75_02725</name>
</gene>
<comment type="caution">
    <text evidence="4">The sequence shown here is derived from an EMBL/GenBank/DDBJ whole genome shotgun (WGS) entry which is preliminary data.</text>
</comment>
<evidence type="ECO:0000256" key="2">
    <source>
        <dbReference type="PROSITE-ProRule" id="PRU00335"/>
    </source>
</evidence>
<dbReference type="SUPFAM" id="SSF48498">
    <property type="entry name" value="Tetracyclin repressor-like, C-terminal domain"/>
    <property type="match status" value="1"/>
</dbReference>
<dbReference type="Gene3D" id="1.10.10.60">
    <property type="entry name" value="Homeodomain-like"/>
    <property type="match status" value="1"/>
</dbReference>
<dbReference type="SUPFAM" id="SSF46689">
    <property type="entry name" value="Homeodomain-like"/>
    <property type="match status" value="1"/>
</dbReference>
<dbReference type="InterPro" id="IPR009057">
    <property type="entry name" value="Homeodomain-like_sf"/>
</dbReference>
<dbReference type="InterPro" id="IPR036271">
    <property type="entry name" value="Tet_transcr_reg_TetR-rel_C_sf"/>
</dbReference>
<feature type="domain" description="HTH tetR-type" evidence="3">
    <location>
        <begin position="9"/>
        <end position="69"/>
    </location>
</feature>
<dbReference type="PRINTS" id="PR00455">
    <property type="entry name" value="HTHTETR"/>
</dbReference>
<dbReference type="PANTHER" id="PTHR30055:SF226">
    <property type="entry name" value="HTH-TYPE TRANSCRIPTIONAL REGULATOR PKSA"/>
    <property type="match status" value="1"/>
</dbReference>
<feature type="DNA-binding region" description="H-T-H motif" evidence="2">
    <location>
        <begin position="32"/>
        <end position="51"/>
    </location>
</feature>
<sequence length="231" mass="25267">MEKLVSGAMATRHALVSAALRLFGEHGYDSVSTRQIADVADANIGSIAYHFGGKPGLRTACAQYVVGAITEALAPDFPETLPADLPPEEASRMFIGMLTTFVTHAAEQADADEIFTFIMREMVRPGEVVQHLCRETIGPVHDRLCELFAIATGRSIASDNVSVIVFSMMGQAMYFRMSKPVITQKMQWDDIGPQEAEAIVEVLKVNLQALLDYYRKSAGEISETRRIVAGL</sequence>
<dbReference type="GO" id="GO:0003700">
    <property type="term" value="F:DNA-binding transcription factor activity"/>
    <property type="evidence" value="ECO:0007669"/>
    <property type="project" value="TreeGrafter"/>
</dbReference>
<proteinExistence type="predicted"/>
<name>A0AAE3TZH5_9HYPH</name>
<dbReference type="PROSITE" id="PS50977">
    <property type="entry name" value="HTH_TETR_2"/>
    <property type="match status" value="1"/>
</dbReference>
<reference evidence="4" key="1">
    <citation type="submission" date="2022-03" db="EMBL/GenBank/DDBJ databases">
        <title>Fererhizobium litorale gen. nov., sp. nov., isolated from sandy sediments of the Sea of Japan seashore.</title>
        <authorList>
            <person name="Romanenko L."/>
            <person name="Kurilenko V."/>
            <person name="Otstavnykh N."/>
            <person name="Svetashev V."/>
            <person name="Tekutyeva L."/>
            <person name="Isaeva M."/>
            <person name="Mikhailov V."/>
        </authorList>
    </citation>
    <scope>NUCLEOTIDE SEQUENCE</scope>
    <source>
        <strain evidence="4">KMM 9576</strain>
    </source>
</reference>
<keyword evidence="1 2" id="KW-0238">DNA-binding</keyword>
<evidence type="ECO:0000313" key="4">
    <source>
        <dbReference type="EMBL" id="MDI7920994.1"/>
    </source>
</evidence>
<dbReference type="InterPro" id="IPR015292">
    <property type="entry name" value="Tscrpt_reg_YbiH_C"/>
</dbReference>
<dbReference type="Pfam" id="PF09209">
    <property type="entry name" value="CecR_C"/>
    <property type="match status" value="1"/>
</dbReference>
<keyword evidence="5" id="KW-1185">Reference proteome</keyword>
<dbReference type="Gene3D" id="1.10.357.10">
    <property type="entry name" value="Tetracycline Repressor, domain 2"/>
    <property type="match status" value="1"/>
</dbReference>
<evidence type="ECO:0000259" key="3">
    <source>
        <dbReference type="PROSITE" id="PS50977"/>
    </source>
</evidence>
<dbReference type="Proteomes" id="UP001161580">
    <property type="component" value="Unassembled WGS sequence"/>
</dbReference>
<protein>
    <submittedName>
        <fullName evidence="4">CerR family C-terminal domain-containing protein</fullName>
    </submittedName>
</protein>
<dbReference type="Pfam" id="PF00440">
    <property type="entry name" value="TetR_N"/>
    <property type="match status" value="1"/>
</dbReference>